<dbReference type="InterPro" id="IPR006805">
    <property type="entry name" value="Anth_synth_I_N"/>
</dbReference>
<dbReference type="PANTHER" id="PTHR11236">
    <property type="entry name" value="AMINOBENZOATE/ANTHRANILATE SYNTHASE"/>
    <property type="match status" value="1"/>
</dbReference>
<dbReference type="Pfam" id="PF04715">
    <property type="entry name" value="Anth_synt_I_N"/>
    <property type="match status" value="1"/>
</dbReference>
<dbReference type="SUPFAM" id="SSF56322">
    <property type="entry name" value="ADC synthase"/>
    <property type="match status" value="1"/>
</dbReference>
<dbReference type="Proteomes" id="UP000826656">
    <property type="component" value="Unassembled WGS sequence"/>
</dbReference>
<gene>
    <name evidence="2" type="ORF">KY290_030451</name>
</gene>
<comment type="caution">
    <text evidence="2">The sequence shown here is derived from an EMBL/GenBank/DDBJ whole genome shotgun (WGS) entry which is preliminary data.</text>
</comment>
<dbReference type="Gene3D" id="3.60.120.10">
    <property type="entry name" value="Anthranilate synthase"/>
    <property type="match status" value="1"/>
</dbReference>
<dbReference type="InterPro" id="IPR005801">
    <property type="entry name" value="ADC_synthase"/>
</dbReference>
<evidence type="ECO:0000313" key="2">
    <source>
        <dbReference type="EMBL" id="KAH0751219.1"/>
    </source>
</evidence>
<evidence type="ECO:0000259" key="1">
    <source>
        <dbReference type="Pfam" id="PF04715"/>
    </source>
</evidence>
<proteinExistence type="predicted"/>
<dbReference type="InterPro" id="IPR019999">
    <property type="entry name" value="Anth_synth_I-like"/>
</dbReference>
<sequence length="160" mass="18433">MMGAQPSMEIVVKEHRNMTILDHHAGKLIEKMVEDPMTIPASISNGWKPGLIDDELPDTFCGEDPLYTNCGGWFGYFSYDTVWYVENKKLPFLRAAEDDWNLAYIQLGLYEDVIVFDHVEKKAHVIHWVRLDQYSSLPDAYLDGKKHLEILMSRVQGIES</sequence>
<keyword evidence="3" id="KW-1185">Reference proteome</keyword>
<reference evidence="2 3" key="1">
    <citation type="journal article" date="2021" name="bioRxiv">
        <title>Chromosome-scale and haplotype-resolved genome assembly of a tetraploid potato cultivar.</title>
        <authorList>
            <person name="Sun H."/>
            <person name="Jiao W.-B."/>
            <person name="Krause K."/>
            <person name="Campoy J.A."/>
            <person name="Goel M."/>
            <person name="Folz-Donahue K."/>
            <person name="Kukat C."/>
            <person name="Huettel B."/>
            <person name="Schneeberger K."/>
        </authorList>
    </citation>
    <scope>NUCLEOTIDE SEQUENCE [LARGE SCALE GENOMIC DNA]</scope>
    <source>
        <strain evidence="2">SolTubOtavaFocal</strain>
        <tissue evidence="2">Leaves</tissue>
    </source>
</reference>
<evidence type="ECO:0000313" key="3">
    <source>
        <dbReference type="Proteomes" id="UP000826656"/>
    </source>
</evidence>
<name>A0ABQ7UNW0_SOLTU</name>
<dbReference type="PANTHER" id="PTHR11236:SF39">
    <property type="entry name" value="ANTHRANILATE SYNTHASE"/>
    <property type="match status" value="1"/>
</dbReference>
<dbReference type="EMBL" id="JAIVGD010000019">
    <property type="protein sequence ID" value="KAH0751219.1"/>
    <property type="molecule type" value="Genomic_DNA"/>
</dbReference>
<feature type="domain" description="Anthranilate synthase component I N-terminal" evidence="1">
    <location>
        <begin position="70"/>
        <end position="124"/>
    </location>
</feature>
<accession>A0ABQ7UNW0</accession>
<protein>
    <recommendedName>
        <fullName evidence="1">Anthranilate synthase component I N-terminal domain-containing protein</fullName>
    </recommendedName>
</protein>
<organism evidence="2 3">
    <name type="scientific">Solanum tuberosum</name>
    <name type="common">Potato</name>
    <dbReference type="NCBI Taxonomy" id="4113"/>
    <lineage>
        <taxon>Eukaryota</taxon>
        <taxon>Viridiplantae</taxon>
        <taxon>Streptophyta</taxon>
        <taxon>Embryophyta</taxon>
        <taxon>Tracheophyta</taxon>
        <taxon>Spermatophyta</taxon>
        <taxon>Magnoliopsida</taxon>
        <taxon>eudicotyledons</taxon>
        <taxon>Gunneridae</taxon>
        <taxon>Pentapetalae</taxon>
        <taxon>asterids</taxon>
        <taxon>lamiids</taxon>
        <taxon>Solanales</taxon>
        <taxon>Solanaceae</taxon>
        <taxon>Solanoideae</taxon>
        <taxon>Solaneae</taxon>
        <taxon>Solanum</taxon>
    </lineage>
</organism>